<sequence>LHTKCEAEAKNSQRKAIIDVSIPFVREKCLAAFELAFDKGNDKAAHYAVEGVQVLLRDTRFHSTSIESPNHSLPTQVLSSVTGVAQWNSQLQCHCLTLLVEMVCSTELRVSLQEVEECLELYMRVFGSTRDESARVSARAAVSQSITGYCSNRYSAAVDCTPFQEESQNALSVYMDVTKLLESYVAKLEQLTASSDHSVVLFDAVNALLTAQPLSVVKHTPFVNLLWEKLCPLMIRLFGVPDKNVTNATISSETPLGQGQMAKFTLSPAVVANPEATRLMYQILDQLVRIMAGIPSVYPVLEALFHKAFLFPKIEQRTEAIRIIKKMLSERRRVGDIVSSCVRSRSLSLWRMLLVCMAECAQPQHEVSIEAVRACGSMVSQWSSTSVFENSRETNRYCTKYLKPISENDVTSVTSDNDESTEKITARKFVDSLMDRIAEWSKFKSTLEVDDAILEFSSGFYNVFSAMQNEAFKLKSKAQLEFLNTDAIYITVYSTLCLALRGKEVVPWVGAFYRFSSQLADRCGWIFEKLVESSCDVDELRTFAESEDQKRVRVLNREDLLSMQLVLDSAFVSIHAPECWKHVIRCSEYIWELEKFIYGALCYEKPSRFSFSRNKQPAQPSLHEEIQVNV</sequence>
<dbReference type="AlphaFoldDB" id="A0A158PGP9"/>
<protein>
    <submittedName>
        <fullName evidence="1">DUF2428 domain-containing protein</fullName>
    </submittedName>
</protein>
<dbReference type="InterPro" id="IPR016024">
    <property type="entry name" value="ARM-type_fold"/>
</dbReference>
<dbReference type="OMA" id="CAEVEQM"/>
<evidence type="ECO:0000313" key="1">
    <source>
        <dbReference type="WBParaSite" id="ACOC_0000545401-mRNA-1"/>
    </source>
</evidence>
<name>A0A158PGP9_ANGCS</name>
<accession>A0A158PGP9</accession>
<organism evidence="1">
    <name type="scientific">Angiostrongylus costaricensis</name>
    <name type="common">Nematode worm</name>
    <dbReference type="NCBI Taxonomy" id="334426"/>
    <lineage>
        <taxon>Eukaryota</taxon>
        <taxon>Metazoa</taxon>
        <taxon>Ecdysozoa</taxon>
        <taxon>Nematoda</taxon>
        <taxon>Chromadorea</taxon>
        <taxon>Rhabditida</taxon>
        <taxon>Rhabditina</taxon>
        <taxon>Rhabditomorpha</taxon>
        <taxon>Strongyloidea</taxon>
        <taxon>Metastrongylidae</taxon>
        <taxon>Angiostrongylus</taxon>
    </lineage>
</organism>
<proteinExistence type="predicted"/>
<reference evidence="1" key="1">
    <citation type="submission" date="2016-04" db="UniProtKB">
        <authorList>
            <consortium name="WormBaseParasite"/>
        </authorList>
    </citation>
    <scope>IDENTIFICATION</scope>
</reference>
<dbReference type="SUPFAM" id="SSF48371">
    <property type="entry name" value="ARM repeat"/>
    <property type="match status" value="1"/>
</dbReference>
<dbReference type="WBParaSite" id="ACOC_0000545401-mRNA-1">
    <property type="protein sequence ID" value="ACOC_0000545401-mRNA-1"/>
    <property type="gene ID" value="ACOC_0000545401"/>
</dbReference>